<protein>
    <recommendedName>
        <fullName evidence="1">RNA ligase domain-containing protein</fullName>
    </recommendedName>
</protein>
<evidence type="ECO:0000313" key="2">
    <source>
        <dbReference type="EMBL" id="KAF4954146.1"/>
    </source>
</evidence>
<name>A0A8H4TAA2_9HYPO</name>
<feature type="domain" description="RNA ligase" evidence="1">
    <location>
        <begin position="180"/>
        <end position="360"/>
    </location>
</feature>
<reference evidence="2" key="2">
    <citation type="submission" date="2020-05" db="EMBL/GenBank/DDBJ databases">
        <authorList>
            <person name="Kim H.-S."/>
            <person name="Proctor R.H."/>
            <person name="Brown D.W."/>
        </authorList>
    </citation>
    <scope>NUCLEOTIDE SEQUENCE</scope>
    <source>
        <strain evidence="2">NRRL 45417</strain>
    </source>
</reference>
<organism evidence="2 3">
    <name type="scientific">Fusarium gaditjirri</name>
    <dbReference type="NCBI Taxonomy" id="282569"/>
    <lineage>
        <taxon>Eukaryota</taxon>
        <taxon>Fungi</taxon>
        <taxon>Dikarya</taxon>
        <taxon>Ascomycota</taxon>
        <taxon>Pezizomycotina</taxon>
        <taxon>Sordariomycetes</taxon>
        <taxon>Hypocreomycetidae</taxon>
        <taxon>Hypocreales</taxon>
        <taxon>Nectriaceae</taxon>
        <taxon>Fusarium</taxon>
        <taxon>Fusarium nisikadoi species complex</taxon>
    </lineage>
</organism>
<sequence length="370" mass="40927">MPRKLVTVRHVSAIAAIPRTDRIAAATVGGWTCVVPANVFEVGDRAVYFEIDSLLPATDPRFAPLAPKIIGPDGPTSAPDIRVRTIQIRGVLSQGLLLPLADFPEIIAQLDGIPSDKLRDVGFEGILNVRKFEKPAMPLQQTSTSDAPLPEYPDFIPRTNQERVQNLPDVFAEHGNEIFEESTKMDGSSMTIFYLNDANPLANTVLSEARHNGVTVCSRNRILVENHPRSPPLFYTTARALSLHETLPKIGRNIALQGELCGSSIQSNFEGFAKGTHCFFLFAVYDIDGQRYLPPREVYETWAPLLGVKHVPVHGYRPLNEMGSQVTDLVNRAEGRGINGRKREGIVFKREDGQFSFKAISNSYLLTHGE</sequence>
<dbReference type="InterPro" id="IPR021122">
    <property type="entry name" value="RNA_ligase_dom_REL/Rnl2"/>
</dbReference>
<dbReference type="Pfam" id="PF21189">
    <property type="entry name" value="PHA02142"/>
    <property type="match status" value="1"/>
</dbReference>
<dbReference type="EMBL" id="JABFAI010000125">
    <property type="protein sequence ID" value="KAF4954146.1"/>
    <property type="molecule type" value="Genomic_DNA"/>
</dbReference>
<accession>A0A8H4TAA2</accession>
<dbReference type="SUPFAM" id="SSF56091">
    <property type="entry name" value="DNA ligase/mRNA capping enzyme, catalytic domain"/>
    <property type="match status" value="1"/>
</dbReference>
<dbReference type="OrthoDB" id="17053at2759"/>
<evidence type="ECO:0000259" key="1">
    <source>
        <dbReference type="Pfam" id="PF09414"/>
    </source>
</evidence>
<proteinExistence type="predicted"/>
<dbReference type="AlphaFoldDB" id="A0A8H4TAA2"/>
<comment type="caution">
    <text evidence="2">The sequence shown here is derived from an EMBL/GenBank/DDBJ whole genome shotgun (WGS) entry which is preliminary data.</text>
</comment>
<evidence type="ECO:0000313" key="3">
    <source>
        <dbReference type="Proteomes" id="UP000604273"/>
    </source>
</evidence>
<dbReference type="Gene3D" id="3.30.470.30">
    <property type="entry name" value="DNA ligase/mRNA capping enzyme"/>
    <property type="match status" value="1"/>
</dbReference>
<keyword evidence="3" id="KW-1185">Reference proteome</keyword>
<dbReference type="Proteomes" id="UP000604273">
    <property type="component" value="Unassembled WGS sequence"/>
</dbReference>
<reference evidence="2" key="1">
    <citation type="journal article" date="2020" name="BMC Genomics">
        <title>Correction to: Identification and distribution of gene clusters required for synthesis of sphingolipid metabolism inhibitors in diverse species of the filamentous fungus Fusarium.</title>
        <authorList>
            <person name="Kim H.S."/>
            <person name="Lohmar J.M."/>
            <person name="Busman M."/>
            <person name="Brown D.W."/>
            <person name="Naumann T.A."/>
            <person name="Divon H.H."/>
            <person name="Lysoe E."/>
            <person name="Uhlig S."/>
            <person name="Proctor R.H."/>
        </authorList>
    </citation>
    <scope>NUCLEOTIDE SEQUENCE</scope>
    <source>
        <strain evidence="2">NRRL 45417</strain>
    </source>
</reference>
<gene>
    <name evidence="2" type="ORF">FGADI_5469</name>
</gene>
<dbReference type="Pfam" id="PF09414">
    <property type="entry name" value="RNA_ligase"/>
    <property type="match status" value="1"/>
</dbReference>